<dbReference type="PANTHER" id="PTHR31919">
    <property type="entry name" value="ZINC FINGERS AND HOMEOBOXES PROTEIN 1, ISOFORM 2"/>
    <property type="match status" value="1"/>
</dbReference>
<feature type="region of interest" description="Disordered" evidence="1">
    <location>
        <begin position="1"/>
        <end position="24"/>
    </location>
</feature>
<sequence>MSDDFPFTFGDTSDEDEGSAGLFCAPKTKNSTRIRAPGEQEPYHAQIDEDGWFHHTGKSVRELMMQDKNGANKVKMRADHYYMLRRYQEAYEIAKAYCEIVASNDVRAVQGDGGLSRSSTIADAEAVGVLKVTDSKELQEMAIRCALKLGKTDEAAKLVDELTLQDTGVVFLKARAYMAAGRYNDACVCLVQYQKTRSSNYSIWRCLAECLHQFASQAEGPSSPPSIIPTTTSPTPKKQIVRILSLISVLRAIHLMRCSTWSPAPYAQARFSRELTILEDLRLELQRCCGINPVRTLDEGGAATDRAAQDAAAQSRLEEYQQKVVLPAQDTLRMLRGDAAGVSHCPVEQEVVEYIVAAWDTQLIAPSPTGAAEDDEDQDEPRARNK</sequence>
<dbReference type="PANTHER" id="PTHR31919:SF1">
    <property type="entry name" value="ZINC FINGERS AND HOMEOBOXES PROTEIN 1, ISOFORM 2"/>
    <property type="match status" value="1"/>
</dbReference>
<protein>
    <submittedName>
        <fullName evidence="2">Uncharacterized protein</fullName>
    </submittedName>
</protein>
<name>A0A9P8A011_MORAP</name>
<dbReference type="InterPro" id="IPR011990">
    <property type="entry name" value="TPR-like_helical_dom_sf"/>
</dbReference>
<reference evidence="2" key="1">
    <citation type="submission" date="2021-07" db="EMBL/GenBank/DDBJ databases">
        <title>Draft genome of Mortierella alpina, strain LL118, isolated from an aspen leaf litter sample.</title>
        <authorList>
            <person name="Yang S."/>
            <person name="Vinatzer B.A."/>
        </authorList>
    </citation>
    <scope>NUCLEOTIDE SEQUENCE</scope>
    <source>
        <strain evidence="2">LL118</strain>
    </source>
</reference>
<dbReference type="Gene3D" id="1.25.40.10">
    <property type="entry name" value="Tetratricopeptide repeat domain"/>
    <property type="match status" value="1"/>
</dbReference>
<organism evidence="2 3">
    <name type="scientific">Mortierella alpina</name>
    <name type="common">Oleaginous fungus</name>
    <name type="synonym">Mortierella renispora</name>
    <dbReference type="NCBI Taxonomy" id="64518"/>
    <lineage>
        <taxon>Eukaryota</taxon>
        <taxon>Fungi</taxon>
        <taxon>Fungi incertae sedis</taxon>
        <taxon>Mucoromycota</taxon>
        <taxon>Mortierellomycotina</taxon>
        <taxon>Mortierellomycetes</taxon>
        <taxon>Mortierellales</taxon>
        <taxon>Mortierellaceae</taxon>
        <taxon>Mortierella</taxon>
    </lineage>
</organism>
<accession>A0A9P8A011</accession>
<dbReference type="SUPFAM" id="SSF48452">
    <property type="entry name" value="TPR-like"/>
    <property type="match status" value="1"/>
</dbReference>
<dbReference type="Proteomes" id="UP000717515">
    <property type="component" value="Unassembled WGS sequence"/>
</dbReference>
<evidence type="ECO:0000313" key="2">
    <source>
        <dbReference type="EMBL" id="KAG9321813.1"/>
    </source>
</evidence>
<dbReference type="InterPro" id="IPR041404">
    <property type="entry name" value="DUF5588"/>
</dbReference>
<evidence type="ECO:0000256" key="1">
    <source>
        <dbReference type="SAM" id="MobiDB-lite"/>
    </source>
</evidence>
<dbReference type="AlphaFoldDB" id="A0A9P8A011"/>
<gene>
    <name evidence="2" type="ORF">KVV02_006559</name>
</gene>
<feature type="region of interest" description="Disordered" evidence="1">
    <location>
        <begin position="365"/>
        <end position="386"/>
    </location>
</feature>
<evidence type="ECO:0000313" key="3">
    <source>
        <dbReference type="Proteomes" id="UP000717515"/>
    </source>
</evidence>
<proteinExistence type="predicted"/>
<dbReference type="EMBL" id="JAIFTL010000182">
    <property type="protein sequence ID" value="KAG9321813.1"/>
    <property type="molecule type" value="Genomic_DNA"/>
</dbReference>
<comment type="caution">
    <text evidence="2">The sequence shown here is derived from an EMBL/GenBank/DDBJ whole genome shotgun (WGS) entry which is preliminary data.</text>
</comment>